<evidence type="ECO:0000259" key="15">
    <source>
        <dbReference type="PROSITE" id="PS51217"/>
    </source>
</evidence>
<keyword evidence="9 14" id="KW-0067">ATP-binding</keyword>
<evidence type="ECO:0000256" key="13">
    <source>
        <dbReference type="ARBA" id="ARBA00023204"/>
    </source>
</evidence>
<keyword evidence="17" id="KW-1185">Reference proteome</keyword>
<evidence type="ECO:0000256" key="9">
    <source>
        <dbReference type="ARBA" id="ARBA00022840"/>
    </source>
</evidence>
<evidence type="ECO:0000256" key="4">
    <source>
        <dbReference type="ARBA" id="ARBA00022741"/>
    </source>
</evidence>
<gene>
    <name evidence="14 16" type="primary">addB</name>
    <name evidence="16" type="ORF">H8B09_04210</name>
</gene>
<proteinExistence type="inferred from homology"/>
<protein>
    <recommendedName>
        <fullName evidence="14">ATP-dependent helicase/deoxyribonuclease subunit B</fullName>
        <ecNumber evidence="14">3.1.-.-</ecNumber>
    </recommendedName>
    <alternativeName>
        <fullName evidence="14">ATP-dependent helicase/nuclease subunit AddB</fullName>
    </alternativeName>
</protein>
<evidence type="ECO:0000313" key="16">
    <source>
        <dbReference type="EMBL" id="MBD3917947.1"/>
    </source>
</evidence>
<keyword evidence="11 14" id="KW-0411">Iron-sulfur</keyword>
<comment type="function">
    <text evidence="14">The heterodimer acts as both an ATP-dependent DNA helicase and an ATP-dependent, dual-direction single-stranded exonuclease. Recognizes the chi site generating a DNA molecule suitable for the initiation of homologous recombination. The AddB subunit has 5' -&gt; 3' nuclease activity but not helicase activity.</text>
</comment>
<dbReference type="InterPro" id="IPR014017">
    <property type="entry name" value="DNA_helicase_UvrD-like_C"/>
</dbReference>
<keyword evidence="12 14" id="KW-0238">DNA-binding</keyword>
<feature type="binding site" evidence="14">
    <location>
        <position position="1136"/>
    </location>
    <ligand>
        <name>[4Fe-4S] cluster</name>
        <dbReference type="ChEBI" id="CHEBI:49883"/>
    </ligand>
</feature>
<dbReference type="NCBIfam" id="TIGR02773">
    <property type="entry name" value="addB_Gpos"/>
    <property type="match status" value="1"/>
</dbReference>
<evidence type="ECO:0000256" key="6">
    <source>
        <dbReference type="ARBA" id="ARBA00022801"/>
    </source>
</evidence>
<dbReference type="Gene3D" id="3.40.50.300">
    <property type="entry name" value="P-loop containing nucleotide triphosphate hydrolases"/>
    <property type="match status" value="4"/>
</dbReference>
<comment type="cofactor">
    <cofactor evidence="14">
        <name>[4Fe-4S] cluster</name>
        <dbReference type="ChEBI" id="CHEBI:49883"/>
    </cofactor>
    <text evidence="14">Binds 1 [4Fe-4S] cluster.</text>
</comment>
<comment type="subunit">
    <text evidence="14">Heterodimer of AddA and AddB.</text>
</comment>
<evidence type="ECO:0000256" key="12">
    <source>
        <dbReference type="ARBA" id="ARBA00023125"/>
    </source>
</evidence>
<feature type="binding site" evidence="14">
    <location>
        <position position="819"/>
    </location>
    <ligand>
        <name>[4Fe-4S] cluster</name>
        <dbReference type="ChEBI" id="CHEBI:49883"/>
    </ligand>
</feature>
<evidence type="ECO:0000256" key="14">
    <source>
        <dbReference type="HAMAP-Rule" id="MF_01452"/>
    </source>
</evidence>
<evidence type="ECO:0000256" key="3">
    <source>
        <dbReference type="ARBA" id="ARBA00022723"/>
    </source>
</evidence>
<feature type="binding site" evidence="14">
    <location>
        <position position="1145"/>
    </location>
    <ligand>
        <name>[4Fe-4S] cluster</name>
        <dbReference type="ChEBI" id="CHEBI:49883"/>
    </ligand>
</feature>
<dbReference type="PANTHER" id="PTHR30591">
    <property type="entry name" value="RECBCD ENZYME SUBUNIT RECC"/>
    <property type="match status" value="1"/>
</dbReference>
<feature type="domain" description="UvrD-like helicase C-terminal" evidence="15">
    <location>
        <begin position="295"/>
        <end position="602"/>
    </location>
</feature>
<feature type="binding site" evidence="14">
    <location>
        <position position="1139"/>
    </location>
    <ligand>
        <name>[4Fe-4S] cluster</name>
        <dbReference type="ChEBI" id="CHEBI:49883"/>
    </ligand>
</feature>
<dbReference type="Proteomes" id="UP000609346">
    <property type="component" value="Unassembled WGS sequence"/>
</dbReference>
<keyword evidence="3 14" id="KW-0479">Metal-binding</keyword>
<comment type="miscellaneous">
    <text evidence="14">Despite having conserved helicase domains, this subunit does not have helicase activity.</text>
</comment>
<evidence type="ECO:0000256" key="10">
    <source>
        <dbReference type="ARBA" id="ARBA00023004"/>
    </source>
</evidence>
<dbReference type="EC" id="3.1.-.-" evidence="14"/>
<evidence type="ECO:0000313" key="17">
    <source>
        <dbReference type="Proteomes" id="UP000609346"/>
    </source>
</evidence>
<dbReference type="HAMAP" id="MF_01452">
    <property type="entry name" value="AddB_type1"/>
    <property type="match status" value="1"/>
</dbReference>
<dbReference type="SUPFAM" id="SSF52540">
    <property type="entry name" value="P-loop containing nucleoside triphosphate hydrolases"/>
    <property type="match status" value="1"/>
</dbReference>
<keyword evidence="4 14" id="KW-0547">Nucleotide-binding</keyword>
<keyword evidence="7 14" id="KW-0347">Helicase</keyword>
<dbReference type="RefSeq" id="WP_191202200.1">
    <property type="nucleotide sequence ID" value="NZ_JACXZA010000001.1"/>
</dbReference>
<dbReference type="InterPro" id="IPR049035">
    <property type="entry name" value="ADDB_N"/>
</dbReference>
<keyword evidence="5 14" id="KW-0227">DNA damage</keyword>
<dbReference type="InterPro" id="IPR038726">
    <property type="entry name" value="PDDEXK_AddAB-type"/>
</dbReference>
<keyword evidence="10 14" id="KW-0408">Iron</keyword>
<evidence type="ECO:0000256" key="1">
    <source>
        <dbReference type="ARBA" id="ARBA00022485"/>
    </source>
</evidence>
<dbReference type="Gene3D" id="6.10.140.1030">
    <property type="match status" value="1"/>
</dbReference>
<dbReference type="GO" id="GO:0004386">
    <property type="term" value="F:helicase activity"/>
    <property type="evidence" value="ECO:0007669"/>
    <property type="project" value="UniProtKB-KW"/>
</dbReference>
<keyword evidence="1 14" id="KW-0004">4Fe-4S</keyword>
<dbReference type="Pfam" id="PF21445">
    <property type="entry name" value="ADDB_N"/>
    <property type="match status" value="1"/>
</dbReference>
<comment type="caution">
    <text evidence="16">The sequence shown here is derived from an EMBL/GenBank/DDBJ whole genome shotgun (WGS) entry which is preliminary data.</text>
</comment>
<keyword evidence="8 14" id="KW-0269">Exonuclease</keyword>
<reference evidence="16 17" key="1">
    <citation type="submission" date="2020-09" db="EMBL/GenBank/DDBJ databases">
        <title>Paenibacillus sp. strain PR3 16S rRNA gene Genome sequencing and assembly.</title>
        <authorList>
            <person name="Kim J."/>
        </authorList>
    </citation>
    <scope>NUCLEOTIDE SEQUENCE [LARGE SCALE GENOMIC DNA]</scope>
    <source>
        <strain evidence="16 17">PR3</strain>
    </source>
</reference>
<comment type="similarity">
    <text evidence="14">Belongs to the helicase family. AddB/RexB type 1 subfamily.</text>
</comment>
<keyword evidence="2 14" id="KW-0540">Nuclease</keyword>
<name>A0ABR8MSP2_9BACL</name>
<evidence type="ECO:0000256" key="8">
    <source>
        <dbReference type="ARBA" id="ARBA00022839"/>
    </source>
</evidence>
<keyword evidence="6 14" id="KW-0378">Hydrolase</keyword>
<organism evidence="16 17">
    <name type="scientific">Paenibacillus terricola</name>
    <dbReference type="NCBI Taxonomy" id="2763503"/>
    <lineage>
        <taxon>Bacteria</taxon>
        <taxon>Bacillati</taxon>
        <taxon>Bacillota</taxon>
        <taxon>Bacilli</taxon>
        <taxon>Bacillales</taxon>
        <taxon>Paenibacillaceae</taxon>
        <taxon>Paenibacillus</taxon>
    </lineage>
</organism>
<evidence type="ECO:0000256" key="11">
    <source>
        <dbReference type="ARBA" id="ARBA00023014"/>
    </source>
</evidence>
<evidence type="ECO:0000256" key="5">
    <source>
        <dbReference type="ARBA" id="ARBA00022763"/>
    </source>
</evidence>
<sequence length="1207" mass="135199">MALRFVLGRSGAGKTRYCIDEIRAKLRTEPDGPPLIMLVPEQATFQTEYEMLRESTRPGTIRAQALSFRRLAFRVMQETGGTALVPIDENGKNMLLYKLMHRLSPDLKLFQGAGSQPGFIERLGELLTEWKRYGVDDGQLADVTNTHPAADAAASPLLANKMHDLKLLYQSLELETAHLYADAEDYLTYLARGFALSSAVAGAEIWIDGFHGFTPKEYEALAAIIGASSNVTIALTLDRPYEAGEQPHELELFHPTAETFIKLREIAELNGVQILDTITLSSAALPRFEGRAALAHAERSYAARRPMPSSISTEAMFDPEQPAGEVSLHAAPNRRTEAEAAVRDMVRRAREEGMRWRDMAIMVRNATDYTDYLTELMHDHGIPYFLDQKRTASHHPLVEFIRSAMETVLHGWSYDAVCRCMKTELLFPDSSESRLTRESFDLLENYALAAGIDGWRWCDKKSWRPLVRESLDNEEAAEASKSELARFQVVLEAREAIVAPLQRFGDALRSAKDVRSMCMALYRLLERADAADRLERWSRADAEAGRVRQSRSHRQLWDGVMSLLDQLVEMTGDEQLTPELFAGMVETGLDSLKLASVPPSLDQVLIGSVDRTRSGEVKICYVLGANDGVLPMRMQEDGILTEQERDTLADKGLPLAPSVRRRLLDERFMIYNAIAAPSRHLWISYAMADEEGKSLHPSELIRHLRVMFPLLQERTLSSEPTTEMSRDEQLSFIVRPAAVLPYLNAQLRAWQQGAELDAIWWDIFNWLAIRPDWQEPLRQRIAALGYTNDVQPLDPETARQLYGERLRASVSRMERFVSCPFQHFAVYGLRLEERPIYRLEAPDIGQLFHAALSRIADRFGKRWGAVTEQQAVDVVAETVEAIAPRLQSEILLSSGRHRYMLVKLKAIITQAAMMLADHARRAEFHPVGLEVDFGPEGHLPPLIIPTPEGGEVELVGRIDRVDAAETDEGLLLRVMDYKSSSTSLRMEEVAFGLSLQMLAYLDVLLTHGAEWLGQEVKPAGVLYFHVHNPLLSSSGGMDREEARKQRLKKFKPKGLLVADERVVRLMDGELDSGHSEVLPLAIKKDGSFYSTSSVLAEEGWESLRVSVRQAIGRIGGAIGCGAVSISPYRMGGKSPCTFCSYKPVCQFDPLYEGNEYAKLPKLGRDDVWSVLRSQGAGDGEPNVHVRETAAAAEAFMTRGNGNDRRNV</sequence>
<evidence type="ECO:0000256" key="2">
    <source>
        <dbReference type="ARBA" id="ARBA00022722"/>
    </source>
</evidence>
<comment type="cofactor">
    <cofactor evidence="14">
        <name>Mg(2+)</name>
        <dbReference type="ChEBI" id="CHEBI:18420"/>
    </cofactor>
</comment>
<dbReference type="InterPro" id="IPR014140">
    <property type="entry name" value="DNA_helicase_suAddB"/>
</dbReference>
<accession>A0ABR8MSP2</accession>
<keyword evidence="13 14" id="KW-0234">DNA repair</keyword>
<dbReference type="Pfam" id="PF12705">
    <property type="entry name" value="PDDEXK_1"/>
    <property type="match status" value="1"/>
</dbReference>
<dbReference type="InterPro" id="IPR027417">
    <property type="entry name" value="P-loop_NTPase"/>
</dbReference>
<dbReference type="EMBL" id="JACXZA010000001">
    <property type="protein sequence ID" value="MBD3917947.1"/>
    <property type="molecule type" value="Genomic_DNA"/>
</dbReference>
<dbReference type="PANTHER" id="PTHR30591:SF1">
    <property type="entry name" value="RECBCD ENZYME SUBUNIT RECC"/>
    <property type="match status" value="1"/>
</dbReference>
<dbReference type="PROSITE" id="PS51217">
    <property type="entry name" value="UVRD_HELICASE_CTER"/>
    <property type="match status" value="1"/>
</dbReference>
<evidence type="ECO:0000256" key="7">
    <source>
        <dbReference type="ARBA" id="ARBA00022806"/>
    </source>
</evidence>